<dbReference type="EMBL" id="JAABOA010000093">
    <property type="protein sequence ID" value="KAF9585960.1"/>
    <property type="molecule type" value="Genomic_DNA"/>
</dbReference>
<name>A0A9P6G230_9FUNG</name>
<protein>
    <submittedName>
        <fullName evidence="1">Uncharacterized protein</fullName>
    </submittedName>
</protein>
<keyword evidence="2" id="KW-1185">Reference proteome</keyword>
<accession>A0A9P6G230</accession>
<organism evidence="1 2">
    <name type="scientific">Lunasporangiospora selenospora</name>
    <dbReference type="NCBI Taxonomy" id="979761"/>
    <lineage>
        <taxon>Eukaryota</taxon>
        <taxon>Fungi</taxon>
        <taxon>Fungi incertae sedis</taxon>
        <taxon>Mucoromycota</taxon>
        <taxon>Mortierellomycotina</taxon>
        <taxon>Mortierellomycetes</taxon>
        <taxon>Mortierellales</taxon>
        <taxon>Mortierellaceae</taxon>
        <taxon>Lunasporangiospora</taxon>
    </lineage>
</organism>
<comment type="caution">
    <text evidence="1">The sequence shown here is derived from an EMBL/GenBank/DDBJ whole genome shotgun (WGS) entry which is preliminary data.</text>
</comment>
<proteinExistence type="predicted"/>
<dbReference type="OrthoDB" id="2439449at2759"/>
<evidence type="ECO:0000313" key="1">
    <source>
        <dbReference type="EMBL" id="KAF9585960.1"/>
    </source>
</evidence>
<gene>
    <name evidence="1" type="ORF">BGW38_010775</name>
</gene>
<reference evidence="1" key="1">
    <citation type="journal article" date="2020" name="Fungal Divers.">
        <title>Resolving the Mortierellaceae phylogeny through synthesis of multi-gene phylogenetics and phylogenomics.</title>
        <authorList>
            <person name="Vandepol N."/>
            <person name="Liber J."/>
            <person name="Desiro A."/>
            <person name="Na H."/>
            <person name="Kennedy M."/>
            <person name="Barry K."/>
            <person name="Grigoriev I.V."/>
            <person name="Miller A.N."/>
            <person name="O'Donnell K."/>
            <person name="Stajich J.E."/>
            <person name="Bonito G."/>
        </authorList>
    </citation>
    <scope>NUCLEOTIDE SEQUENCE</scope>
    <source>
        <strain evidence="1">KOD1015</strain>
    </source>
</reference>
<dbReference type="AlphaFoldDB" id="A0A9P6G230"/>
<evidence type="ECO:0000313" key="2">
    <source>
        <dbReference type="Proteomes" id="UP000780801"/>
    </source>
</evidence>
<sequence length="151" mass="16506">MGVYLKPALRRTRDVIKAGNAGTGGTTIPDFMLCSTSNPKHTFMVGEATKLDENGKGRHKDRHKLFTEMKTSPDALLSAGVDGPVIAILAQRYRVEVWILTLSYEVFYLQSLLGAFDLVLTRFSFASTITMLPLLLAARAAVADRSLCIAT</sequence>
<dbReference type="Proteomes" id="UP000780801">
    <property type="component" value="Unassembled WGS sequence"/>
</dbReference>